<gene>
    <name evidence="2" type="ORF">OsI_11917</name>
</gene>
<proteinExistence type="predicted"/>
<dbReference type="Gramene" id="BGIOSGA010584-TA">
    <property type="protein sequence ID" value="BGIOSGA010584-PA"/>
    <property type="gene ID" value="BGIOSGA010584"/>
</dbReference>
<sequence>MASPVTEAKGDAMERQQQLLASLAGEGGGEGRGGKAATATSELEHKPPPPRGLLGDLASASAVPSGGGRQGQPPPARPRGRRRRRFVYKRRRVLHLDDLASASSSIPAIDIGALKNIKRLLEYTVQCPLLYAALRVSGQVEIQPKSDTSTEPSVIFKQYLLVKNDVDRKENCQESCASLY</sequence>
<evidence type="ECO:0000313" key="3">
    <source>
        <dbReference type="Proteomes" id="UP000007015"/>
    </source>
</evidence>
<keyword evidence="3" id="KW-1185">Reference proteome</keyword>
<dbReference type="Proteomes" id="UP000007015">
    <property type="component" value="Chromosome 3"/>
</dbReference>
<organism evidence="2 3">
    <name type="scientific">Oryza sativa subsp. indica</name>
    <name type="common">Rice</name>
    <dbReference type="NCBI Taxonomy" id="39946"/>
    <lineage>
        <taxon>Eukaryota</taxon>
        <taxon>Viridiplantae</taxon>
        <taxon>Streptophyta</taxon>
        <taxon>Embryophyta</taxon>
        <taxon>Tracheophyta</taxon>
        <taxon>Spermatophyta</taxon>
        <taxon>Magnoliopsida</taxon>
        <taxon>Liliopsida</taxon>
        <taxon>Poales</taxon>
        <taxon>Poaceae</taxon>
        <taxon>BOP clade</taxon>
        <taxon>Oryzoideae</taxon>
        <taxon>Oryzeae</taxon>
        <taxon>Oryzinae</taxon>
        <taxon>Oryza</taxon>
        <taxon>Oryza sativa</taxon>
    </lineage>
</organism>
<dbReference type="HOGENOM" id="CLU_1498676_0_0_1"/>
<accession>B8AQX7</accession>
<dbReference type="AlphaFoldDB" id="B8AQX7"/>
<dbReference type="EMBL" id="CM000128">
    <property type="protein sequence ID" value="EEC75415.1"/>
    <property type="molecule type" value="Genomic_DNA"/>
</dbReference>
<reference evidence="2 3" key="1">
    <citation type="journal article" date="2005" name="PLoS Biol.">
        <title>The genomes of Oryza sativa: a history of duplications.</title>
        <authorList>
            <person name="Yu J."/>
            <person name="Wang J."/>
            <person name="Lin W."/>
            <person name="Li S."/>
            <person name="Li H."/>
            <person name="Zhou J."/>
            <person name="Ni P."/>
            <person name="Dong W."/>
            <person name="Hu S."/>
            <person name="Zeng C."/>
            <person name="Zhang J."/>
            <person name="Zhang Y."/>
            <person name="Li R."/>
            <person name="Xu Z."/>
            <person name="Li S."/>
            <person name="Li X."/>
            <person name="Zheng H."/>
            <person name="Cong L."/>
            <person name="Lin L."/>
            <person name="Yin J."/>
            <person name="Geng J."/>
            <person name="Li G."/>
            <person name="Shi J."/>
            <person name="Liu J."/>
            <person name="Lv H."/>
            <person name="Li J."/>
            <person name="Wang J."/>
            <person name="Deng Y."/>
            <person name="Ran L."/>
            <person name="Shi X."/>
            <person name="Wang X."/>
            <person name="Wu Q."/>
            <person name="Li C."/>
            <person name="Ren X."/>
            <person name="Wang J."/>
            <person name="Wang X."/>
            <person name="Li D."/>
            <person name="Liu D."/>
            <person name="Zhang X."/>
            <person name="Ji Z."/>
            <person name="Zhao W."/>
            <person name="Sun Y."/>
            <person name="Zhang Z."/>
            <person name="Bao J."/>
            <person name="Han Y."/>
            <person name="Dong L."/>
            <person name="Ji J."/>
            <person name="Chen P."/>
            <person name="Wu S."/>
            <person name="Liu J."/>
            <person name="Xiao Y."/>
            <person name="Bu D."/>
            <person name="Tan J."/>
            <person name="Yang L."/>
            <person name="Ye C."/>
            <person name="Zhang J."/>
            <person name="Xu J."/>
            <person name="Zhou Y."/>
            <person name="Yu Y."/>
            <person name="Zhang B."/>
            <person name="Zhuang S."/>
            <person name="Wei H."/>
            <person name="Liu B."/>
            <person name="Lei M."/>
            <person name="Yu H."/>
            <person name="Li Y."/>
            <person name="Xu H."/>
            <person name="Wei S."/>
            <person name="He X."/>
            <person name="Fang L."/>
            <person name="Zhang Z."/>
            <person name="Zhang Y."/>
            <person name="Huang X."/>
            <person name="Su Z."/>
            <person name="Tong W."/>
            <person name="Li J."/>
            <person name="Tong Z."/>
            <person name="Li S."/>
            <person name="Ye J."/>
            <person name="Wang L."/>
            <person name="Fang L."/>
            <person name="Lei T."/>
            <person name="Chen C."/>
            <person name="Chen H."/>
            <person name="Xu Z."/>
            <person name="Li H."/>
            <person name="Huang H."/>
            <person name="Zhang F."/>
            <person name="Xu H."/>
            <person name="Li N."/>
            <person name="Zhao C."/>
            <person name="Li S."/>
            <person name="Dong L."/>
            <person name="Huang Y."/>
            <person name="Li L."/>
            <person name="Xi Y."/>
            <person name="Qi Q."/>
            <person name="Li W."/>
            <person name="Zhang B."/>
            <person name="Hu W."/>
            <person name="Zhang Y."/>
            <person name="Tian X."/>
            <person name="Jiao Y."/>
            <person name="Liang X."/>
            <person name="Jin J."/>
            <person name="Gao L."/>
            <person name="Zheng W."/>
            <person name="Hao B."/>
            <person name="Liu S."/>
            <person name="Wang W."/>
            <person name="Yuan L."/>
            <person name="Cao M."/>
            <person name="McDermott J."/>
            <person name="Samudrala R."/>
            <person name="Wang J."/>
            <person name="Wong G.K."/>
            <person name="Yang H."/>
        </authorList>
    </citation>
    <scope>NUCLEOTIDE SEQUENCE [LARGE SCALE GENOMIC DNA]</scope>
    <source>
        <strain evidence="3">cv. 93-11</strain>
    </source>
</reference>
<feature type="region of interest" description="Disordered" evidence="1">
    <location>
        <begin position="1"/>
        <end position="85"/>
    </location>
</feature>
<name>B8AQX7_ORYSI</name>
<evidence type="ECO:0000256" key="1">
    <source>
        <dbReference type="SAM" id="MobiDB-lite"/>
    </source>
</evidence>
<protein>
    <submittedName>
        <fullName evidence="2">Uncharacterized protein</fullName>
    </submittedName>
</protein>
<evidence type="ECO:0000313" key="2">
    <source>
        <dbReference type="EMBL" id="EEC75415.1"/>
    </source>
</evidence>